<keyword evidence="2" id="KW-1185">Reference proteome</keyword>
<reference evidence="1 2" key="2">
    <citation type="submission" date="2016-08" db="EMBL/GenBank/DDBJ databases">
        <title>Pervasive Adenine N6-methylation of Active Genes in Fungi.</title>
        <authorList>
            <consortium name="DOE Joint Genome Institute"/>
            <person name="Mondo S.J."/>
            <person name="Dannebaum R.O."/>
            <person name="Kuo R.C."/>
            <person name="Labutti K."/>
            <person name="Haridas S."/>
            <person name="Kuo A."/>
            <person name="Salamov A."/>
            <person name="Ahrendt S.R."/>
            <person name="Lipzen A."/>
            <person name="Sullivan W."/>
            <person name="Andreopoulos W.B."/>
            <person name="Clum A."/>
            <person name="Lindquist E."/>
            <person name="Daum C."/>
            <person name="Ramamoorthy G.K."/>
            <person name="Gryganskyi A."/>
            <person name="Culley D."/>
            <person name="Magnuson J.K."/>
            <person name="James T.Y."/>
            <person name="O'Malley M.A."/>
            <person name="Stajich J.E."/>
            <person name="Spatafora J.W."/>
            <person name="Visel A."/>
            <person name="Grigoriev I.V."/>
        </authorList>
    </citation>
    <scope>NUCLEOTIDE SEQUENCE [LARGE SCALE GENOMIC DNA]</scope>
    <source>
        <strain evidence="2">finn</strain>
    </source>
</reference>
<dbReference type="AlphaFoldDB" id="A0A1Y1V0Z5"/>
<comment type="caution">
    <text evidence="1">The sequence shown here is derived from an EMBL/GenBank/DDBJ whole genome shotgun (WGS) entry which is preliminary data.</text>
</comment>
<proteinExistence type="predicted"/>
<name>A0A1Y1V0Z5_9FUNG</name>
<organism evidence="1 2">
    <name type="scientific">Piromyces finnis</name>
    <dbReference type="NCBI Taxonomy" id="1754191"/>
    <lineage>
        <taxon>Eukaryota</taxon>
        <taxon>Fungi</taxon>
        <taxon>Fungi incertae sedis</taxon>
        <taxon>Chytridiomycota</taxon>
        <taxon>Chytridiomycota incertae sedis</taxon>
        <taxon>Neocallimastigomycetes</taxon>
        <taxon>Neocallimastigales</taxon>
        <taxon>Neocallimastigaceae</taxon>
        <taxon>Piromyces</taxon>
    </lineage>
</organism>
<dbReference type="OrthoDB" id="10558001at2759"/>
<evidence type="ECO:0000313" key="1">
    <source>
        <dbReference type="EMBL" id="ORX44062.1"/>
    </source>
</evidence>
<dbReference type="EMBL" id="MCFH01000048">
    <property type="protein sequence ID" value="ORX44062.1"/>
    <property type="molecule type" value="Genomic_DNA"/>
</dbReference>
<gene>
    <name evidence="1" type="ORF">BCR36DRAFT_373543</name>
</gene>
<reference evidence="1 2" key="1">
    <citation type="submission" date="2016-08" db="EMBL/GenBank/DDBJ databases">
        <title>Genomes of anaerobic fungi encode conserved fungal cellulosomes for biomass hydrolysis.</title>
        <authorList>
            <consortium name="DOE Joint Genome Institute"/>
            <person name="Haitjema C.H."/>
            <person name="Gilmore S.P."/>
            <person name="Henske J.K."/>
            <person name="Solomon K.V."/>
            <person name="De Groot R."/>
            <person name="Kuo A."/>
            <person name="Mondo S.J."/>
            <person name="Salamov A.A."/>
            <person name="Labutti K."/>
            <person name="Zhao Z."/>
            <person name="Chiniquy J."/>
            <person name="Barry K."/>
            <person name="Brewer H.M."/>
            <person name="Purvine S.O."/>
            <person name="Wright A.T."/>
            <person name="Boxma B."/>
            <person name="Van Alen T."/>
            <person name="Hackstein J.H."/>
            <person name="Baker S.E."/>
            <person name="Grigoriev I.V."/>
            <person name="O'Malley M.A."/>
        </authorList>
    </citation>
    <scope>NUCLEOTIDE SEQUENCE [LARGE SCALE GENOMIC DNA]</scope>
    <source>
        <strain evidence="2">finn</strain>
    </source>
</reference>
<dbReference type="Proteomes" id="UP000193719">
    <property type="component" value="Unassembled WGS sequence"/>
</dbReference>
<protein>
    <submittedName>
        <fullName evidence="1">Uncharacterized protein</fullName>
    </submittedName>
</protein>
<sequence length="232" mass="26178">MEIEGETLTLSITNILDIEVNEILKGKGKNTIEKQEQNNSEMPFDPVENYFDTTVPEETNKPTLENEIKNSYGGNGQILSYNKENSGAKVFLATDKIYKELKEDNSNTKIEMQDMMRNFMEQMIAQFATLTAILSTSLQAGITENEKKIIALEAKIANKAESVAVQQLANDISNNTIKPTELNDAIEQLQDNIQQVRTTTVKSEHLIPLEQATTSHNEDIRNSQWEINILKI</sequence>
<accession>A0A1Y1V0Z5</accession>
<evidence type="ECO:0000313" key="2">
    <source>
        <dbReference type="Proteomes" id="UP000193719"/>
    </source>
</evidence>